<comment type="caution">
    <text evidence="1">The sequence shown here is derived from an EMBL/GenBank/DDBJ whole genome shotgun (WGS) entry which is preliminary data.</text>
</comment>
<accession>A0ACB6ZJG7</accession>
<evidence type="ECO:0000313" key="1">
    <source>
        <dbReference type="EMBL" id="KAF9649729.1"/>
    </source>
</evidence>
<gene>
    <name evidence="1" type="ORF">BDM02DRAFT_3113374</name>
</gene>
<reference evidence="1" key="2">
    <citation type="journal article" date="2020" name="Nat. Commun.">
        <title>Large-scale genome sequencing of mycorrhizal fungi provides insights into the early evolution of symbiotic traits.</title>
        <authorList>
            <person name="Miyauchi S."/>
            <person name="Kiss E."/>
            <person name="Kuo A."/>
            <person name="Drula E."/>
            <person name="Kohler A."/>
            <person name="Sanchez-Garcia M."/>
            <person name="Morin E."/>
            <person name="Andreopoulos B."/>
            <person name="Barry K.W."/>
            <person name="Bonito G."/>
            <person name="Buee M."/>
            <person name="Carver A."/>
            <person name="Chen C."/>
            <person name="Cichocki N."/>
            <person name="Clum A."/>
            <person name="Culley D."/>
            <person name="Crous P.W."/>
            <person name="Fauchery L."/>
            <person name="Girlanda M."/>
            <person name="Hayes R.D."/>
            <person name="Keri Z."/>
            <person name="LaButti K."/>
            <person name="Lipzen A."/>
            <person name="Lombard V."/>
            <person name="Magnuson J."/>
            <person name="Maillard F."/>
            <person name="Murat C."/>
            <person name="Nolan M."/>
            <person name="Ohm R.A."/>
            <person name="Pangilinan J."/>
            <person name="Pereira M.F."/>
            <person name="Perotto S."/>
            <person name="Peter M."/>
            <person name="Pfister S."/>
            <person name="Riley R."/>
            <person name="Sitrit Y."/>
            <person name="Stielow J.B."/>
            <person name="Szollosi G."/>
            <person name="Zifcakova L."/>
            <person name="Stursova M."/>
            <person name="Spatafora J.W."/>
            <person name="Tedersoo L."/>
            <person name="Vaario L.M."/>
            <person name="Yamada A."/>
            <person name="Yan M."/>
            <person name="Wang P."/>
            <person name="Xu J."/>
            <person name="Bruns T."/>
            <person name="Baldrian P."/>
            <person name="Vilgalys R."/>
            <person name="Dunand C."/>
            <person name="Henrissat B."/>
            <person name="Grigoriev I.V."/>
            <person name="Hibbett D."/>
            <person name="Nagy L.G."/>
            <person name="Martin F.M."/>
        </authorList>
    </citation>
    <scope>NUCLEOTIDE SEQUENCE</scope>
    <source>
        <strain evidence="1">P2</strain>
    </source>
</reference>
<dbReference type="Proteomes" id="UP000886501">
    <property type="component" value="Unassembled WGS sequence"/>
</dbReference>
<name>A0ACB6ZJG7_THEGA</name>
<evidence type="ECO:0000313" key="2">
    <source>
        <dbReference type="Proteomes" id="UP000886501"/>
    </source>
</evidence>
<reference evidence="1" key="1">
    <citation type="submission" date="2019-10" db="EMBL/GenBank/DDBJ databases">
        <authorList>
            <consortium name="DOE Joint Genome Institute"/>
            <person name="Kuo A."/>
            <person name="Miyauchi S."/>
            <person name="Kiss E."/>
            <person name="Drula E."/>
            <person name="Kohler A."/>
            <person name="Sanchez-Garcia M."/>
            <person name="Andreopoulos B."/>
            <person name="Barry K.W."/>
            <person name="Bonito G."/>
            <person name="Buee M."/>
            <person name="Carver A."/>
            <person name="Chen C."/>
            <person name="Cichocki N."/>
            <person name="Clum A."/>
            <person name="Culley D."/>
            <person name="Crous P.W."/>
            <person name="Fauchery L."/>
            <person name="Girlanda M."/>
            <person name="Hayes R."/>
            <person name="Keri Z."/>
            <person name="Labutti K."/>
            <person name="Lipzen A."/>
            <person name="Lombard V."/>
            <person name="Magnuson J."/>
            <person name="Maillard F."/>
            <person name="Morin E."/>
            <person name="Murat C."/>
            <person name="Nolan M."/>
            <person name="Ohm R."/>
            <person name="Pangilinan J."/>
            <person name="Pereira M."/>
            <person name="Perotto S."/>
            <person name="Peter M."/>
            <person name="Riley R."/>
            <person name="Sitrit Y."/>
            <person name="Stielow B."/>
            <person name="Szollosi G."/>
            <person name="Zifcakova L."/>
            <person name="Stursova M."/>
            <person name="Spatafora J.W."/>
            <person name="Tedersoo L."/>
            <person name="Vaario L.-M."/>
            <person name="Yamada A."/>
            <person name="Yan M."/>
            <person name="Wang P."/>
            <person name="Xu J."/>
            <person name="Bruns T."/>
            <person name="Baldrian P."/>
            <person name="Vilgalys R."/>
            <person name="Henrissat B."/>
            <person name="Grigoriev I.V."/>
            <person name="Hibbett D."/>
            <person name="Nagy L.G."/>
            <person name="Martin F.M."/>
        </authorList>
    </citation>
    <scope>NUCLEOTIDE SEQUENCE</scope>
    <source>
        <strain evidence="1">P2</strain>
    </source>
</reference>
<protein>
    <submittedName>
        <fullName evidence="1">Uncharacterized protein</fullName>
    </submittedName>
</protein>
<dbReference type="EMBL" id="MU117994">
    <property type="protein sequence ID" value="KAF9649729.1"/>
    <property type="molecule type" value="Genomic_DNA"/>
</dbReference>
<organism evidence="1 2">
    <name type="scientific">Thelephora ganbajun</name>
    <name type="common">Ganba fungus</name>
    <dbReference type="NCBI Taxonomy" id="370292"/>
    <lineage>
        <taxon>Eukaryota</taxon>
        <taxon>Fungi</taxon>
        <taxon>Dikarya</taxon>
        <taxon>Basidiomycota</taxon>
        <taxon>Agaricomycotina</taxon>
        <taxon>Agaricomycetes</taxon>
        <taxon>Thelephorales</taxon>
        <taxon>Thelephoraceae</taxon>
        <taxon>Thelephora</taxon>
    </lineage>
</organism>
<proteinExistence type="predicted"/>
<sequence>MASDPSAHPSRDEIIYESVESLRAQIKETEDKWNNELKRLETARKDKEELEQILQVLQTLVEYEREATLKMEAMLKETRDALGIPDEASRPTPETVYDPSRSTGTSSSGGSSVLEFDLVYNPNAAPKVSLKTSLVSSPRSMPDTDDQVIAVSPLLPTPVKPTSKLRHSPDWKSRITSILISTNNRNRTNPPSSSSRSLNSAAPLFDDAGSDDPKPNRAAKPQKRSSKDSENHGAAGWRRTMGSAGNRFANRANRDTNRKKPRDLASILQS</sequence>
<keyword evidence="2" id="KW-1185">Reference proteome</keyword>